<reference evidence="2" key="2">
    <citation type="submission" date="2016-02" db="EMBL/GenBank/DDBJ databases">
        <title>Genome sequencing of Aspergillus luchuensis NBRC 4314.</title>
        <authorList>
            <person name="Yamada O."/>
        </authorList>
    </citation>
    <scope>NUCLEOTIDE SEQUENCE [LARGE SCALE GENOMIC DNA]</scope>
    <source>
        <strain evidence="2">RIB 2604</strain>
    </source>
</reference>
<evidence type="ECO:0000313" key="1">
    <source>
        <dbReference type="EMBL" id="GAT24126.1"/>
    </source>
</evidence>
<sequence>MKQLQGGRARGVATVNFEQDCLCRVANQRTTEGDLGRESADLPRQALLWESQRDRLLAGRAHRIHTTTARNRLA</sequence>
<dbReference type="EMBL" id="BCWF01000017">
    <property type="protein sequence ID" value="GAT24126.1"/>
    <property type="molecule type" value="Genomic_DNA"/>
</dbReference>
<dbReference type="AlphaFoldDB" id="A0A146FE11"/>
<proteinExistence type="predicted"/>
<gene>
    <name evidence="1" type="ORF">RIB2604_01712690</name>
</gene>
<dbReference type="Proteomes" id="UP000075230">
    <property type="component" value="Unassembled WGS sequence"/>
</dbReference>
<accession>A0A146FE11</accession>
<evidence type="ECO:0000313" key="2">
    <source>
        <dbReference type="Proteomes" id="UP000075230"/>
    </source>
</evidence>
<comment type="caution">
    <text evidence="1">The sequence shown here is derived from an EMBL/GenBank/DDBJ whole genome shotgun (WGS) entry which is preliminary data.</text>
</comment>
<organism evidence="1 2">
    <name type="scientific">Aspergillus kawachii</name>
    <name type="common">White koji mold</name>
    <name type="synonym">Aspergillus awamori var. kawachi</name>
    <dbReference type="NCBI Taxonomy" id="1069201"/>
    <lineage>
        <taxon>Eukaryota</taxon>
        <taxon>Fungi</taxon>
        <taxon>Dikarya</taxon>
        <taxon>Ascomycota</taxon>
        <taxon>Pezizomycotina</taxon>
        <taxon>Eurotiomycetes</taxon>
        <taxon>Eurotiomycetidae</taxon>
        <taxon>Eurotiales</taxon>
        <taxon>Aspergillaceae</taxon>
        <taxon>Aspergillus</taxon>
        <taxon>Aspergillus subgen. Circumdati</taxon>
    </lineage>
</organism>
<reference evidence="1 2" key="1">
    <citation type="journal article" date="2016" name="DNA Res.">
        <title>Genome sequence of Aspergillus luchuensis NBRC 4314.</title>
        <authorList>
            <person name="Yamada O."/>
            <person name="Machida M."/>
            <person name="Hosoyama A."/>
            <person name="Goto M."/>
            <person name="Takahashi T."/>
            <person name="Futagami T."/>
            <person name="Yamagata Y."/>
            <person name="Takeuchi M."/>
            <person name="Kobayashi T."/>
            <person name="Koike H."/>
            <person name="Abe K."/>
            <person name="Asai K."/>
            <person name="Arita M."/>
            <person name="Fujita N."/>
            <person name="Fukuda K."/>
            <person name="Higa K."/>
            <person name="Horikawa H."/>
            <person name="Ishikawa T."/>
            <person name="Jinno K."/>
            <person name="Kato Y."/>
            <person name="Kirimura K."/>
            <person name="Mizutani O."/>
            <person name="Nakasone K."/>
            <person name="Sano M."/>
            <person name="Shiraishi Y."/>
            <person name="Tsukahara M."/>
            <person name="Gomi K."/>
        </authorList>
    </citation>
    <scope>NUCLEOTIDE SEQUENCE [LARGE SCALE GENOMIC DNA]</scope>
    <source>
        <strain evidence="1 2">RIB 2604</strain>
    </source>
</reference>
<name>A0A146FE11_ASPKA</name>
<protein>
    <submittedName>
        <fullName evidence="1">Zn(II)2Cys6 transcription factor</fullName>
    </submittedName>
</protein>